<evidence type="ECO:0000313" key="2">
    <source>
        <dbReference type="EMBL" id="GAA1605806.1"/>
    </source>
</evidence>
<dbReference type="RefSeq" id="WP_344220983.1">
    <property type="nucleotide sequence ID" value="NZ_BAAAOS010000055.1"/>
</dbReference>
<sequence length="192" mass="20449">MSKEPVGSVAEEAAKLFAVLQQAARQQDAPPAEETPRQQDAPPAEETSRGETSRGETSRDETSRDETSRGEAPGPEGEPGAEQFGVRAERTGVQDDHAHGTAHSGGPECQWCPVCQLIAKVRSTSPETIEQLSMAAAAVLGSVRSLLEDAAEAARQARVDAESRTAGAQEPERPARSPVDRIDVSEDPEPWD</sequence>
<evidence type="ECO:0000313" key="3">
    <source>
        <dbReference type="Proteomes" id="UP001500393"/>
    </source>
</evidence>
<feature type="compositionally biased region" description="Basic and acidic residues" evidence="1">
    <location>
        <begin position="87"/>
        <end position="99"/>
    </location>
</feature>
<evidence type="ECO:0008006" key="4">
    <source>
        <dbReference type="Google" id="ProtNLM"/>
    </source>
</evidence>
<accession>A0ABN2EF66</accession>
<feature type="region of interest" description="Disordered" evidence="1">
    <location>
        <begin position="150"/>
        <end position="192"/>
    </location>
</feature>
<keyword evidence="3" id="KW-1185">Reference proteome</keyword>
<proteinExistence type="predicted"/>
<gene>
    <name evidence="2" type="ORF">GCM10009789_69810</name>
</gene>
<feature type="compositionally biased region" description="Low complexity" evidence="1">
    <location>
        <begin position="21"/>
        <end position="32"/>
    </location>
</feature>
<evidence type="ECO:0000256" key="1">
    <source>
        <dbReference type="SAM" id="MobiDB-lite"/>
    </source>
</evidence>
<protein>
    <recommendedName>
        <fullName evidence="4">YbaB/EbfC DNA-binding family protein</fullName>
    </recommendedName>
</protein>
<reference evidence="2 3" key="1">
    <citation type="journal article" date="2019" name="Int. J. Syst. Evol. Microbiol.">
        <title>The Global Catalogue of Microorganisms (GCM) 10K type strain sequencing project: providing services to taxonomists for standard genome sequencing and annotation.</title>
        <authorList>
            <consortium name="The Broad Institute Genomics Platform"/>
            <consortium name="The Broad Institute Genome Sequencing Center for Infectious Disease"/>
            <person name="Wu L."/>
            <person name="Ma J."/>
        </authorList>
    </citation>
    <scope>NUCLEOTIDE SEQUENCE [LARGE SCALE GENOMIC DNA]</scope>
    <source>
        <strain evidence="2 3">JCM 14969</strain>
    </source>
</reference>
<feature type="region of interest" description="Disordered" evidence="1">
    <location>
        <begin position="20"/>
        <end position="110"/>
    </location>
</feature>
<dbReference type="EMBL" id="BAAAOS010000055">
    <property type="protein sequence ID" value="GAA1605806.1"/>
    <property type="molecule type" value="Genomic_DNA"/>
</dbReference>
<organism evidence="2 3">
    <name type="scientific">Kribbella sancticallisti</name>
    <dbReference type="NCBI Taxonomy" id="460087"/>
    <lineage>
        <taxon>Bacteria</taxon>
        <taxon>Bacillati</taxon>
        <taxon>Actinomycetota</taxon>
        <taxon>Actinomycetes</taxon>
        <taxon>Propionibacteriales</taxon>
        <taxon>Kribbellaceae</taxon>
        <taxon>Kribbella</taxon>
    </lineage>
</organism>
<name>A0ABN2EF66_9ACTN</name>
<feature type="compositionally biased region" description="Basic and acidic residues" evidence="1">
    <location>
        <begin position="46"/>
        <end position="69"/>
    </location>
</feature>
<dbReference type="Proteomes" id="UP001500393">
    <property type="component" value="Unassembled WGS sequence"/>
</dbReference>
<feature type="compositionally biased region" description="Basic and acidic residues" evidence="1">
    <location>
        <begin position="170"/>
        <end position="184"/>
    </location>
</feature>
<feature type="compositionally biased region" description="Low complexity" evidence="1">
    <location>
        <begin position="70"/>
        <end position="82"/>
    </location>
</feature>
<comment type="caution">
    <text evidence="2">The sequence shown here is derived from an EMBL/GenBank/DDBJ whole genome shotgun (WGS) entry which is preliminary data.</text>
</comment>